<evidence type="ECO:0000256" key="1">
    <source>
        <dbReference type="ARBA" id="ARBA00023172"/>
    </source>
</evidence>
<proteinExistence type="predicted"/>
<dbReference type="EMBL" id="JASBRG010000007">
    <property type="protein sequence ID" value="MDI3320833.1"/>
    <property type="molecule type" value="Genomic_DNA"/>
</dbReference>
<protein>
    <recommendedName>
        <fullName evidence="4">Tyr recombinase domain-containing protein</fullName>
    </recommendedName>
</protein>
<name>A0ABT6RE84_9BACT</name>
<comment type="caution">
    <text evidence="2">The sequence shown here is derived from an EMBL/GenBank/DDBJ whole genome shotgun (WGS) entry which is preliminary data.</text>
</comment>
<dbReference type="InterPro" id="IPR013762">
    <property type="entry name" value="Integrase-like_cat_sf"/>
</dbReference>
<dbReference type="Proteomes" id="UP001226434">
    <property type="component" value="Unassembled WGS sequence"/>
</dbReference>
<sequence length="129" mass="14762">MSYSDVKEFNTSTIYTDSSGAKWIDSKRVKTGVDYDVPLFPQVIKILEKYYYKLPVVSNQKMNAYLEEIADVCGITKNMTTHMARRTFASITNEQGVNILLYSGCWDTLKLQQLSITSLQTENSQRRNA</sequence>
<evidence type="ECO:0000313" key="3">
    <source>
        <dbReference type="Proteomes" id="UP001226434"/>
    </source>
</evidence>
<dbReference type="SUPFAM" id="SSF56349">
    <property type="entry name" value="DNA breaking-rejoining enzymes"/>
    <property type="match status" value="1"/>
</dbReference>
<keyword evidence="1" id="KW-0233">DNA recombination</keyword>
<accession>A0ABT6RE84</accession>
<dbReference type="InterPro" id="IPR011010">
    <property type="entry name" value="DNA_brk_join_enz"/>
</dbReference>
<dbReference type="RefSeq" id="WP_282334935.1">
    <property type="nucleotide sequence ID" value="NZ_JASBRG010000007.1"/>
</dbReference>
<organism evidence="2 3">
    <name type="scientific">Pinibacter soli</name>
    <dbReference type="NCBI Taxonomy" id="3044211"/>
    <lineage>
        <taxon>Bacteria</taxon>
        <taxon>Pseudomonadati</taxon>
        <taxon>Bacteroidota</taxon>
        <taxon>Chitinophagia</taxon>
        <taxon>Chitinophagales</taxon>
        <taxon>Chitinophagaceae</taxon>
        <taxon>Pinibacter</taxon>
    </lineage>
</organism>
<keyword evidence="3" id="KW-1185">Reference proteome</keyword>
<evidence type="ECO:0008006" key="4">
    <source>
        <dbReference type="Google" id="ProtNLM"/>
    </source>
</evidence>
<gene>
    <name evidence="2" type="ORF">QJ048_13670</name>
</gene>
<evidence type="ECO:0000313" key="2">
    <source>
        <dbReference type="EMBL" id="MDI3320833.1"/>
    </source>
</evidence>
<dbReference type="Gene3D" id="1.10.443.10">
    <property type="entry name" value="Intergrase catalytic core"/>
    <property type="match status" value="1"/>
</dbReference>
<reference evidence="2 3" key="1">
    <citation type="submission" date="2023-05" db="EMBL/GenBank/DDBJ databases">
        <title>Genome sequence of Pinibacter sp. MAH-24.</title>
        <authorList>
            <person name="Huq M.A."/>
        </authorList>
    </citation>
    <scope>NUCLEOTIDE SEQUENCE [LARGE SCALE GENOMIC DNA]</scope>
    <source>
        <strain evidence="2 3">MAH-24</strain>
    </source>
</reference>